<feature type="transmembrane region" description="Helical" evidence="9">
    <location>
        <begin position="328"/>
        <end position="346"/>
    </location>
</feature>
<feature type="transmembrane region" description="Helical" evidence="9">
    <location>
        <begin position="187"/>
        <end position="208"/>
    </location>
</feature>
<feature type="transmembrane region" description="Helical" evidence="9">
    <location>
        <begin position="6"/>
        <end position="22"/>
    </location>
</feature>
<comment type="function">
    <text evidence="7">NDH-1 shuttles electrons from NAD(P)H, via FMN and iron-sulfur (Fe-S) centers, to quinones in the respiratory chain. The immediate electron acceptor for the enzyme in this species is believed to be plastoquinone. Couples the redox reaction to proton translocation (for every two electrons transferred, four hydrogen ions are translocated across the cytoplasmic membrane), and thus conserves the redox energy in a proton gradient.</text>
</comment>
<keyword evidence="5 9" id="KW-1133">Transmembrane helix</keyword>
<dbReference type="PANTHER" id="PTHR42703">
    <property type="entry name" value="NADH DEHYDROGENASE"/>
    <property type="match status" value="1"/>
</dbReference>
<dbReference type="Pfam" id="PF00361">
    <property type="entry name" value="Proton_antipo_M"/>
    <property type="match status" value="1"/>
</dbReference>
<feature type="transmembrane region" description="Helical" evidence="9">
    <location>
        <begin position="117"/>
        <end position="136"/>
    </location>
</feature>
<feature type="transmembrane region" description="Helical" evidence="9">
    <location>
        <begin position="94"/>
        <end position="111"/>
    </location>
</feature>
<comment type="subcellular location">
    <subcellularLocation>
        <location evidence="1">Cell membrane</location>
        <topology evidence="1">Multi-pass membrane protein</topology>
    </subcellularLocation>
    <subcellularLocation>
        <location evidence="8">Membrane</location>
        <topology evidence="8">Multi-pass membrane protein</topology>
    </subcellularLocation>
</comment>
<dbReference type="STRING" id="1781255.BH720_04935"/>
<dbReference type="AlphaFoldDB" id="A0A1E5QP19"/>
<dbReference type="PANTHER" id="PTHR42703:SF1">
    <property type="entry name" value="NA(+)_H(+) ANTIPORTER SUBUNIT D1"/>
    <property type="match status" value="1"/>
</dbReference>
<feature type="transmembrane region" description="Helical" evidence="9">
    <location>
        <begin position="358"/>
        <end position="378"/>
    </location>
</feature>
<accession>A0A1E5QP19</accession>
<evidence type="ECO:0000256" key="7">
    <source>
        <dbReference type="ARBA" id="ARBA00025624"/>
    </source>
</evidence>
<evidence type="ECO:0000256" key="2">
    <source>
        <dbReference type="ARBA" id="ARBA00005346"/>
    </source>
</evidence>
<evidence type="ECO:0000256" key="8">
    <source>
        <dbReference type="RuleBase" id="RU000320"/>
    </source>
</evidence>
<feature type="transmembrane region" description="Helical" evidence="9">
    <location>
        <begin position="430"/>
        <end position="449"/>
    </location>
</feature>
<evidence type="ECO:0000256" key="3">
    <source>
        <dbReference type="ARBA" id="ARBA00022475"/>
    </source>
</evidence>
<feature type="transmembrane region" description="Helical" evidence="9">
    <location>
        <begin position="398"/>
        <end position="418"/>
    </location>
</feature>
<organism evidence="11">
    <name type="scientific">Desertifilum tharense IPPAS B-1220</name>
    <dbReference type="NCBI Taxonomy" id="1781255"/>
    <lineage>
        <taxon>Bacteria</taxon>
        <taxon>Bacillati</taxon>
        <taxon>Cyanobacteriota</taxon>
        <taxon>Cyanophyceae</taxon>
        <taxon>Desertifilales</taxon>
        <taxon>Desertifilaceae</taxon>
        <taxon>Desertifilum</taxon>
    </lineage>
</organism>
<dbReference type="InterPro" id="IPR050586">
    <property type="entry name" value="CPA3_Na-H_Antiporter_D"/>
</dbReference>
<feature type="transmembrane region" description="Helical" evidence="9">
    <location>
        <begin position="220"/>
        <end position="240"/>
    </location>
</feature>
<keyword evidence="6 9" id="KW-0472">Membrane</keyword>
<evidence type="ECO:0000256" key="6">
    <source>
        <dbReference type="ARBA" id="ARBA00023136"/>
    </source>
</evidence>
<comment type="similarity">
    <text evidence="2">Belongs to the CPA3 antiporters (TC 2.A.63) subunit D family.</text>
</comment>
<name>A0A1E5QP19_9CYAN</name>
<evidence type="ECO:0000256" key="1">
    <source>
        <dbReference type="ARBA" id="ARBA00004651"/>
    </source>
</evidence>
<dbReference type="InterPro" id="IPR001750">
    <property type="entry name" value="ND/Mrp_TM"/>
</dbReference>
<protein>
    <submittedName>
        <fullName evidence="11">Cation:proton antiporter</fullName>
    </submittedName>
</protein>
<comment type="caution">
    <text evidence="11">The sequence shown here is derived from an EMBL/GenBank/DDBJ whole genome shotgun (WGS) entry which is preliminary data.</text>
</comment>
<dbReference type="NCBIfam" id="NF005564">
    <property type="entry name" value="PRK07234.1-4"/>
    <property type="match status" value="1"/>
</dbReference>
<feature type="transmembrane region" description="Helical" evidence="9">
    <location>
        <begin position="246"/>
        <end position="264"/>
    </location>
</feature>
<evidence type="ECO:0000313" key="11">
    <source>
        <dbReference type="EMBL" id="OEJ76354.1"/>
    </source>
</evidence>
<feature type="transmembrane region" description="Helical" evidence="9">
    <location>
        <begin position="148"/>
        <end position="167"/>
    </location>
</feature>
<evidence type="ECO:0000259" key="10">
    <source>
        <dbReference type="Pfam" id="PF00361"/>
    </source>
</evidence>
<keyword evidence="3" id="KW-1003">Cell membrane</keyword>
<dbReference type="EMBL" id="MJGC01000039">
    <property type="protein sequence ID" value="OEJ76354.1"/>
    <property type="molecule type" value="Genomic_DNA"/>
</dbReference>
<evidence type="ECO:0000256" key="5">
    <source>
        <dbReference type="ARBA" id="ARBA00022989"/>
    </source>
</evidence>
<evidence type="ECO:0000256" key="9">
    <source>
        <dbReference type="SAM" id="Phobius"/>
    </source>
</evidence>
<proteinExistence type="inferred from homology"/>
<feature type="transmembrane region" description="Helical" evidence="9">
    <location>
        <begin position="461"/>
        <end position="478"/>
    </location>
</feature>
<gene>
    <name evidence="11" type="ORF">BH720_04935</name>
</gene>
<keyword evidence="4 8" id="KW-0812">Transmembrane</keyword>
<feature type="domain" description="NADH:quinone oxidoreductase/Mrp antiporter transmembrane" evidence="10">
    <location>
        <begin position="114"/>
        <end position="373"/>
    </location>
</feature>
<feature type="transmembrane region" description="Helical" evidence="9">
    <location>
        <begin position="29"/>
        <end position="50"/>
    </location>
</feature>
<dbReference type="RefSeq" id="WP_069966055.1">
    <property type="nucleotide sequence ID" value="NZ_CM124774.1"/>
</dbReference>
<sequence>MNTLTIAWIALPLIVGFVGYLFPRVMRYLSLGAAIASAGYAAFGFTQPPFTLELLDSFGISLQVDSLSCFFILTNALVTTAVILYCWQTSKTPFFYLQTIILHGSVNTVFICADFMSVYVALEVIGIAAFLLVAYPRSDRAIWVGLRYLFTSNIAMLFYLVGTILVYQSHHSFAFTGLRGAPPEAIALIFLGLLSKGGIFVSGLWLPLTHAESETPVSALLSGVVIKTGAFPLLRCALMVEEVAPIVTLFGIATALLGVCYALFEQDSKRVLASSSISQLGWIMVAPAAGGFYALAHGLAKAALFLTAGNLPSRNLKELEQKPINTKLWLVLVMGSLSMSGFPLFIGFSAKILTLKSLTFWPTLAMNIAAIGTAILYAKFIFLPHQPQDPKDPSPVKLGYWLATGLLIAGLFIGNGFYYEAYTLENIVKVLAIIGVGWLIHRVLIQHFAFKIPLILEEFDHIIGVMSLMLVLLFWMVLA</sequence>
<feature type="transmembrane region" description="Helical" evidence="9">
    <location>
        <begin position="70"/>
        <end position="87"/>
    </location>
</feature>
<dbReference type="OrthoDB" id="9811798at2"/>
<evidence type="ECO:0000256" key="4">
    <source>
        <dbReference type="ARBA" id="ARBA00022692"/>
    </source>
</evidence>
<reference evidence="11" key="1">
    <citation type="submission" date="2016-09" db="EMBL/GenBank/DDBJ databases">
        <title>Draft genome of thermotolerant cyanobacterium Desertifilum sp. strain IPPAS B-1220.</title>
        <authorList>
            <person name="Sinetova M.A."/>
            <person name="Bolakhan K."/>
            <person name="Zayadan B.K."/>
            <person name="Mironov K.S."/>
            <person name="Ustinova V."/>
            <person name="Kupriyanova E.V."/>
            <person name="Sidorov R.A."/>
            <person name="Skrypnik A.N."/>
            <person name="Gogoleva N.E."/>
            <person name="Gogolev Y.V."/>
            <person name="Los D.A."/>
        </authorList>
    </citation>
    <scope>NUCLEOTIDE SEQUENCE [LARGE SCALE GENOMIC DNA]</scope>
    <source>
        <strain evidence="11">IPPAS B-1220</strain>
    </source>
</reference>
<dbReference type="GO" id="GO:0005886">
    <property type="term" value="C:plasma membrane"/>
    <property type="evidence" value="ECO:0007669"/>
    <property type="project" value="UniProtKB-SubCell"/>
</dbReference>
<feature type="transmembrane region" description="Helical" evidence="9">
    <location>
        <begin position="285"/>
        <end position="308"/>
    </location>
</feature>